<dbReference type="RefSeq" id="WP_069958067.1">
    <property type="nucleotide sequence ID" value="NZ_MCGG01000027.1"/>
</dbReference>
<organism evidence="2 3">
    <name type="scientific">Magnetovibrio blakemorei</name>
    <dbReference type="NCBI Taxonomy" id="28181"/>
    <lineage>
        <taxon>Bacteria</taxon>
        <taxon>Pseudomonadati</taxon>
        <taxon>Pseudomonadota</taxon>
        <taxon>Alphaproteobacteria</taxon>
        <taxon>Rhodospirillales</taxon>
        <taxon>Magnetovibrionaceae</taxon>
        <taxon>Magnetovibrio</taxon>
    </lineage>
</organism>
<gene>
    <name evidence="2" type="ORF">BEN30_10685</name>
</gene>
<accession>A0A1E5Q6Z6</accession>
<dbReference type="EMBL" id="MCGG01000027">
    <property type="protein sequence ID" value="OEJ66859.1"/>
    <property type="molecule type" value="Genomic_DNA"/>
</dbReference>
<dbReference type="PANTHER" id="PTHR13887:SF41">
    <property type="entry name" value="THIOREDOXIN SUPERFAMILY PROTEIN"/>
    <property type="match status" value="1"/>
</dbReference>
<keyword evidence="3" id="KW-1185">Reference proteome</keyword>
<dbReference type="Pfam" id="PF01323">
    <property type="entry name" value="DSBA"/>
    <property type="match status" value="1"/>
</dbReference>
<evidence type="ECO:0000313" key="2">
    <source>
        <dbReference type="EMBL" id="OEJ66859.1"/>
    </source>
</evidence>
<proteinExistence type="predicted"/>
<feature type="domain" description="DSBA-like thioredoxin" evidence="1">
    <location>
        <begin position="3"/>
        <end position="202"/>
    </location>
</feature>
<sequence>MKIDVFFDPICPWCFIGKRRLQRALGLRATISASLVWRPFMLNPEMPPAGMDRNAYLMHKFGTEQRVRRLLGALEEAGQSEEISFRFDRINLTPSTVNAHRLVHYADEFGLAESVVERLFCAYFQEGRNIGELDELSALGRSIGLDGGALDEYLDSSTDISWVREQNSRAHRIGVNGVPCFLLDGELALQGAQPPEIIARLLDAAAA</sequence>
<protein>
    <submittedName>
        <fullName evidence="2">Disulfide bond formation protein DsbA</fullName>
    </submittedName>
</protein>
<dbReference type="OrthoDB" id="9799122at2"/>
<dbReference type="Proteomes" id="UP000095347">
    <property type="component" value="Unassembled WGS sequence"/>
</dbReference>
<name>A0A1E5Q6Z6_9PROT</name>
<comment type="caution">
    <text evidence="2">The sequence shown here is derived from an EMBL/GenBank/DDBJ whole genome shotgun (WGS) entry which is preliminary data.</text>
</comment>
<dbReference type="GO" id="GO:0016491">
    <property type="term" value="F:oxidoreductase activity"/>
    <property type="evidence" value="ECO:0007669"/>
    <property type="project" value="InterPro"/>
</dbReference>
<dbReference type="InterPro" id="IPR001853">
    <property type="entry name" value="DSBA-like_thioredoxin_dom"/>
</dbReference>
<reference evidence="3" key="1">
    <citation type="submission" date="2016-07" db="EMBL/GenBank/DDBJ databases">
        <authorList>
            <person name="Florea S."/>
            <person name="Webb J.S."/>
            <person name="Jaromczyk J."/>
            <person name="Schardl C.L."/>
        </authorList>
    </citation>
    <scope>NUCLEOTIDE SEQUENCE [LARGE SCALE GENOMIC DNA]</scope>
    <source>
        <strain evidence="3">MV-1</strain>
    </source>
</reference>
<dbReference type="InterPro" id="IPR036249">
    <property type="entry name" value="Thioredoxin-like_sf"/>
</dbReference>
<evidence type="ECO:0000313" key="3">
    <source>
        <dbReference type="Proteomes" id="UP000095347"/>
    </source>
</evidence>
<dbReference type="AlphaFoldDB" id="A0A1E5Q6Z6"/>
<dbReference type="CDD" id="cd03024">
    <property type="entry name" value="DsbA_FrnE"/>
    <property type="match status" value="1"/>
</dbReference>
<dbReference type="PANTHER" id="PTHR13887">
    <property type="entry name" value="GLUTATHIONE S-TRANSFERASE KAPPA"/>
    <property type="match status" value="1"/>
</dbReference>
<evidence type="ECO:0000259" key="1">
    <source>
        <dbReference type="Pfam" id="PF01323"/>
    </source>
</evidence>
<dbReference type="STRING" id="28181.BEN30_10685"/>
<dbReference type="Gene3D" id="3.40.30.10">
    <property type="entry name" value="Glutaredoxin"/>
    <property type="match status" value="1"/>
</dbReference>
<dbReference type="SUPFAM" id="SSF52833">
    <property type="entry name" value="Thioredoxin-like"/>
    <property type="match status" value="1"/>
</dbReference>